<gene>
    <name evidence="1" type="ORF">PAMC26577_20610</name>
</gene>
<organism evidence="1 2">
    <name type="scientific">Caballeronia sordidicola</name>
    <name type="common">Burkholderia sordidicola</name>
    <dbReference type="NCBI Taxonomy" id="196367"/>
    <lineage>
        <taxon>Bacteria</taxon>
        <taxon>Pseudomonadati</taxon>
        <taxon>Pseudomonadota</taxon>
        <taxon>Betaproteobacteria</taxon>
        <taxon>Burkholderiales</taxon>
        <taxon>Burkholderiaceae</taxon>
        <taxon>Caballeronia</taxon>
    </lineage>
</organism>
<proteinExistence type="predicted"/>
<reference evidence="1 2" key="1">
    <citation type="submission" date="2017-03" db="EMBL/GenBank/DDBJ databases">
        <title>Genome analysis of strain PAMC 26577.</title>
        <authorList>
            <person name="Oh H.-M."/>
            <person name="Yang J.-A."/>
        </authorList>
    </citation>
    <scope>NUCLEOTIDE SEQUENCE [LARGE SCALE GENOMIC DNA]</scope>
    <source>
        <strain evidence="1 2">PAMC 26577</strain>
    </source>
</reference>
<dbReference type="RefSeq" id="WP_062171520.1">
    <property type="nucleotide sequence ID" value="NZ_MSRG01000024.1"/>
</dbReference>
<evidence type="ECO:0000313" key="1">
    <source>
        <dbReference type="EMBL" id="OTP72708.1"/>
    </source>
</evidence>
<evidence type="ECO:0000313" key="2">
    <source>
        <dbReference type="Proteomes" id="UP000195221"/>
    </source>
</evidence>
<sequence>MKSTHEHSLRTQVEKWLAPGLSTPVRVTEFSRTRVGRRRYVCVETALPRGLRALLFFRHDDGCWCVFPPASDRAPSDRSMMNRAQLG</sequence>
<dbReference type="Proteomes" id="UP000195221">
    <property type="component" value="Unassembled WGS sequence"/>
</dbReference>
<dbReference type="AlphaFoldDB" id="A0A242MN10"/>
<accession>A0A242MN10</accession>
<protein>
    <submittedName>
        <fullName evidence="1">Uncharacterized protein</fullName>
    </submittedName>
</protein>
<comment type="caution">
    <text evidence="1">The sequence shown here is derived from an EMBL/GenBank/DDBJ whole genome shotgun (WGS) entry which is preliminary data.</text>
</comment>
<dbReference type="EMBL" id="NBTZ01000087">
    <property type="protein sequence ID" value="OTP72708.1"/>
    <property type="molecule type" value="Genomic_DNA"/>
</dbReference>
<name>A0A242MN10_CABSO</name>